<comment type="caution">
    <text evidence="3">The sequence shown here is derived from an EMBL/GenBank/DDBJ whole genome shotgun (WGS) entry which is preliminary data.</text>
</comment>
<dbReference type="GO" id="GO:0050918">
    <property type="term" value="P:positive chemotaxis"/>
    <property type="evidence" value="ECO:0007669"/>
    <property type="project" value="TreeGrafter"/>
</dbReference>
<feature type="non-terminal residue" evidence="3">
    <location>
        <position position="243"/>
    </location>
</feature>
<dbReference type="Proteomes" id="UP000824229">
    <property type="component" value="Unassembled WGS sequence"/>
</dbReference>
<dbReference type="AlphaFoldDB" id="A0A9E2NM17"/>
<dbReference type="PANTHER" id="PTHR30034">
    <property type="entry name" value="FLAGELLAR MOTOR SWITCH PROTEIN FLIM"/>
    <property type="match status" value="1"/>
</dbReference>
<name>A0A9E2NM17_9FIRM</name>
<dbReference type="InterPro" id="IPR028976">
    <property type="entry name" value="CheC-like_sf"/>
</dbReference>
<dbReference type="CDD" id="cd17908">
    <property type="entry name" value="FliM"/>
    <property type="match status" value="1"/>
</dbReference>
<dbReference type="GO" id="GO:0071978">
    <property type="term" value="P:bacterial-type flagellum-dependent swarming motility"/>
    <property type="evidence" value="ECO:0007669"/>
    <property type="project" value="TreeGrafter"/>
</dbReference>
<dbReference type="EMBL" id="JAHLFQ010000218">
    <property type="protein sequence ID" value="MBU3804947.1"/>
    <property type="molecule type" value="Genomic_DNA"/>
</dbReference>
<evidence type="ECO:0000313" key="4">
    <source>
        <dbReference type="Proteomes" id="UP000824229"/>
    </source>
</evidence>
<dbReference type="Gene3D" id="3.40.1550.10">
    <property type="entry name" value="CheC-like"/>
    <property type="match status" value="1"/>
</dbReference>
<dbReference type="SUPFAM" id="SSF103039">
    <property type="entry name" value="CheC-like"/>
    <property type="match status" value="1"/>
</dbReference>
<gene>
    <name evidence="3" type="primary">fliM</name>
    <name evidence="3" type="ORF">H9872_09365</name>
</gene>
<keyword evidence="3" id="KW-0969">Cilium</keyword>
<evidence type="ECO:0000256" key="1">
    <source>
        <dbReference type="ARBA" id="ARBA00022500"/>
    </source>
</evidence>
<organism evidence="3 4">
    <name type="scientific">Candidatus Cellulosilyticum pullistercoris</name>
    <dbReference type="NCBI Taxonomy" id="2838521"/>
    <lineage>
        <taxon>Bacteria</taxon>
        <taxon>Bacillati</taxon>
        <taxon>Bacillota</taxon>
        <taxon>Clostridia</taxon>
        <taxon>Lachnospirales</taxon>
        <taxon>Cellulosilyticaceae</taxon>
        <taxon>Cellulosilyticum</taxon>
    </lineage>
</organism>
<reference evidence="3" key="1">
    <citation type="journal article" date="2021" name="PeerJ">
        <title>Extensive microbial diversity within the chicken gut microbiome revealed by metagenomics and culture.</title>
        <authorList>
            <person name="Gilroy R."/>
            <person name="Ravi A."/>
            <person name="Getino M."/>
            <person name="Pursley I."/>
            <person name="Horton D.L."/>
            <person name="Alikhan N.F."/>
            <person name="Baker D."/>
            <person name="Gharbi K."/>
            <person name="Hall N."/>
            <person name="Watson M."/>
            <person name="Adriaenssens E.M."/>
            <person name="Foster-Nyarko E."/>
            <person name="Jarju S."/>
            <person name="Secka A."/>
            <person name="Antonio M."/>
            <person name="Oren A."/>
            <person name="Chaudhuri R.R."/>
            <person name="La Ragione R."/>
            <person name="Hildebrand F."/>
            <person name="Pallen M.J."/>
        </authorList>
    </citation>
    <scope>NUCLEOTIDE SEQUENCE</scope>
    <source>
        <strain evidence="3">B5-657</strain>
    </source>
</reference>
<reference evidence="3" key="2">
    <citation type="submission" date="2021-04" db="EMBL/GenBank/DDBJ databases">
        <authorList>
            <person name="Gilroy R."/>
        </authorList>
    </citation>
    <scope>NUCLEOTIDE SEQUENCE</scope>
    <source>
        <strain evidence="3">B5-657</strain>
    </source>
</reference>
<sequence length="243" mass="27484">MSEVLSQREIDELFKALNTGEIDVNEIQEANVQKGIKVYDFARPSKFSKEQLRTLEIIFENYARLISTYLSGHLRTMVSAEVMNSEAVTYSEFTNALINPVILAITDFKPLKGSILLELSPNMGFTIIDRVLGGSGSGTNMVRDFTDIERVILEKLFTQFVQLLVEPWQNVVELEPTLEKLETNSQVVQLISPNEIVALVTLNIKIKNVAGMMNICIPHLVIESIMDKLNTKFWFAQKEQELG</sequence>
<keyword evidence="1" id="KW-0145">Chemotaxis</keyword>
<keyword evidence="3" id="KW-0966">Cell projection</keyword>
<evidence type="ECO:0000256" key="2">
    <source>
        <dbReference type="NCBIfam" id="TIGR01397"/>
    </source>
</evidence>
<protein>
    <recommendedName>
        <fullName evidence="2">Flagellar motor switch protein FliM</fullName>
    </recommendedName>
</protein>
<dbReference type="Pfam" id="PF02154">
    <property type="entry name" value="FliM"/>
    <property type="match status" value="1"/>
</dbReference>
<evidence type="ECO:0000313" key="3">
    <source>
        <dbReference type="EMBL" id="MBU3804947.1"/>
    </source>
</evidence>
<keyword evidence="3" id="KW-0282">Flagellum</keyword>
<dbReference type="PANTHER" id="PTHR30034:SF6">
    <property type="entry name" value="YOP PROTEINS TRANSLOCATION PROTEIN Q"/>
    <property type="match status" value="1"/>
</dbReference>
<dbReference type="GO" id="GO:0009425">
    <property type="term" value="C:bacterial-type flagellum basal body"/>
    <property type="evidence" value="ECO:0007669"/>
    <property type="project" value="InterPro"/>
</dbReference>
<dbReference type="InterPro" id="IPR001689">
    <property type="entry name" value="Flag_FliM"/>
</dbReference>
<dbReference type="PRINTS" id="PR00955">
    <property type="entry name" value="FLGMOTORFLIM"/>
</dbReference>
<accession>A0A9E2NM17</accession>
<proteinExistence type="predicted"/>
<dbReference type="GO" id="GO:0003774">
    <property type="term" value="F:cytoskeletal motor activity"/>
    <property type="evidence" value="ECO:0007669"/>
    <property type="project" value="InterPro"/>
</dbReference>
<dbReference type="NCBIfam" id="TIGR01397">
    <property type="entry name" value="fliM_switch"/>
    <property type="match status" value="1"/>
</dbReference>